<accession>A0A7Z7PP14</accession>
<dbReference type="RefSeq" id="WP_169699095.1">
    <property type="nucleotide sequence ID" value="NZ_LS974202.1"/>
</dbReference>
<evidence type="ECO:0000313" key="2">
    <source>
        <dbReference type="Proteomes" id="UP000250796"/>
    </source>
</evidence>
<organism evidence="1 2">
    <name type="scientific">Mesotoga infera</name>
    <dbReference type="NCBI Taxonomy" id="1236046"/>
    <lineage>
        <taxon>Bacteria</taxon>
        <taxon>Thermotogati</taxon>
        <taxon>Thermotogota</taxon>
        <taxon>Thermotogae</taxon>
        <taxon>Kosmotogales</taxon>
        <taxon>Kosmotogaceae</taxon>
        <taxon>Mesotoga</taxon>
    </lineage>
</organism>
<gene>
    <name evidence="1" type="ORF">MESINF_1427</name>
</gene>
<evidence type="ECO:0000313" key="1">
    <source>
        <dbReference type="EMBL" id="SSC12871.1"/>
    </source>
</evidence>
<dbReference type="AlphaFoldDB" id="A0A7Z7PP14"/>
<keyword evidence="2" id="KW-1185">Reference proteome</keyword>
<dbReference type="KEGG" id="minf:MESINF_1427"/>
<protein>
    <submittedName>
        <fullName evidence="1">Uncharacterized protein</fullName>
    </submittedName>
</protein>
<reference evidence="1 2" key="1">
    <citation type="submission" date="2017-01" db="EMBL/GenBank/DDBJ databases">
        <authorList>
            <person name="Erauso G."/>
        </authorList>
    </citation>
    <scope>NUCLEOTIDE SEQUENCE [LARGE SCALE GENOMIC DNA]</scope>
    <source>
        <strain evidence="1">MESINF1</strain>
    </source>
</reference>
<dbReference type="Proteomes" id="UP000250796">
    <property type="component" value="Chromosome MESINF"/>
</dbReference>
<proteinExistence type="predicted"/>
<dbReference type="EMBL" id="LS974202">
    <property type="protein sequence ID" value="SSC12871.1"/>
    <property type="molecule type" value="Genomic_DNA"/>
</dbReference>
<sequence length="324" mass="36832">MEWLHIEPILDLIELVDTPSSLEKRLSFIMNSPLRHMFGQFQVPEEEAKRCLAAALSGEEDHSGLSKDCTELIAYIENIRKREEELRLFFGLMGKREASIREEAIKMAREYLPPSASFEKLNVYFVPMPYNANADNLGVYFDPIFAMDIGLDAITGVMAHEAHHIGRNSVTSERLEFGDKPLEMLAYRFMCLETEGIANLVNDASKIPSLKRIALTRAKIMAEFEKHLELLQEVFLNLAGGVITEREARALMSRSWFTTGSLAPIGMKMAIEIENEFGKENLVKTVGDTVAFLKAYQKVALKKNYYLLEDETFDNLEKLLKARP</sequence>
<dbReference type="Pfam" id="PF18958">
    <property type="entry name" value="DUF5700"/>
    <property type="match status" value="1"/>
</dbReference>
<name>A0A7Z7PP14_9BACT</name>
<dbReference type="InterPro" id="IPR043754">
    <property type="entry name" value="DUF5700"/>
</dbReference>